<dbReference type="RefSeq" id="WP_183626992.1">
    <property type="nucleotide sequence ID" value="NZ_JACHWJ010000012.1"/>
</dbReference>
<keyword evidence="10" id="KW-1185">Reference proteome</keyword>
<organism evidence="9 10">
    <name type="scientific">Pseudoclavibacter helvolus</name>
    <dbReference type="NCBI Taxonomy" id="255205"/>
    <lineage>
        <taxon>Bacteria</taxon>
        <taxon>Bacillati</taxon>
        <taxon>Actinomycetota</taxon>
        <taxon>Actinomycetes</taxon>
        <taxon>Micrococcales</taxon>
        <taxon>Microbacteriaceae</taxon>
        <taxon>Pseudoclavibacter</taxon>
    </lineage>
</organism>
<dbReference type="SUPFAM" id="SSF81296">
    <property type="entry name" value="E set domains"/>
    <property type="match status" value="1"/>
</dbReference>
<feature type="compositionally biased region" description="Low complexity" evidence="5">
    <location>
        <begin position="126"/>
        <end position="164"/>
    </location>
</feature>
<feature type="chain" id="PRO_5031036751" description="CopC domain-containing protein" evidence="7">
    <location>
        <begin position="32"/>
        <end position="210"/>
    </location>
</feature>
<keyword evidence="2" id="KW-0479">Metal-binding</keyword>
<dbReference type="PANTHER" id="PTHR34820">
    <property type="entry name" value="INNER MEMBRANE PROTEIN YEBZ"/>
    <property type="match status" value="1"/>
</dbReference>
<evidence type="ECO:0000256" key="6">
    <source>
        <dbReference type="SAM" id="Phobius"/>
    </source>
</evidence>
<keyword evidence="6" id="KW-0472">Membrane</keyword>
<evidence type="ECO:0000256" key="4">
    <source>
        <dbReference type="ARBA" id="ARBA00023008"/>
    </source>
</evidence>
<evidence type="ECO:0000256" key="7">
    <source>
        <dbReference type="SAM" id="SignalP"/>
    </source>
</evidence>
<dbReference type="GO" id="GO:0005507">
    <property type="term" value="F:copper ion binding"/>
    <property type="evidence" value="ECO:0007669"/>
    <property type="project" value="InterPro"/>
</dbReference>
<feature type="domain" description="CopC" evidence="8">
    <location>
        <begin position="32"/>
        <end position="126"/>
    </location>
</feature>
<dbReference type="AlphaFoldDB" id="A0A7W4YHX6"/>
<comment type="caution">
    <text evidence="9">The sequence shown here is derived from an EMBL/GenBank/DDBJ whole genome shotgun (WGS) entry which is preliminary data.</text>
</comment>
<keyword evidence="4" id="KW-0186">Copper</keyword>
<dbReference type="Pfam" id="PF04234">
    <property type="entry name" value="CopC"/>
    <property type="match status" value="1"/>
</dbReference>
<dbReference type="GO" id="GO:0006825">
    <property type="term" value="P:copper ion transport"/>
    <property type="evidence" value="ECO:0007669"/>
    <property type="project" value="InterPro"/>
</dbReference>
<keyword evidence="6" id="KW-1133">Transmembrane helix</keyword>
<keyword evidence="3 7" id="KW-0732">Signal</keyword>
<evidence type="ECO:0000256" key="3">
    <source>
        <dbReference type="ARBA" id="ARBA00022729"/>
    </source>
</evidence>
<dbReference type="InterPro" id="IPR014756">
    <property type="entry name" value="Ig_E-set"/>
</dbReference>
<dbReference type="PANTHER" id="PTHR34820:SF4">
    <property type="entry name" value="INNER MEMBRANE PROTEIN YEBZ"/>
    <property type="match status" value="1"/>
</dbReference>
<protein>
    <recommendedName>
        <fullName evidence="8">CopC domain-containing protein</fullName>
    </recommendedName>
</protein>
<keyword evidence="6" id="KW-0812">Transmembrane</keyword>
<name>A0A7W4YHX6_9MICO</name>
<accession>A0A7W4YHX6</accession>
<dbReference type="GO" id="GO:0030313">
    <property type="term" value="C:cell envelope"/>
    <property type="evidence" value="ECO:0007669"/>
    <property type="project" value="UniProtKB-SubCell"/>
</dbReference>
<reference evidence="9 10" key="1">
    <citation type="submission" date="2020-08" db="EMBL/GenBank/DDBJ databases">
        <title>Sequencing the genomes of 1000 actinobacteria strains.</title>
        <authorList>
            <person name="Klenk H.-P."/>
        </authorList>
    </citation>
    <scope>NUCLEOTIDE SEQUENCE [LARGE SCALE GENOMIC DNA]</scope>
    <source>
        <strain evidence="9 10">DSM 20419</strain>
    </source>
</reference>
<sequence length="210" mass="21289">MPRPVALLAALVATLLLAVAGTLSVPSPAQAHDSLISTVPAPDDELAEPPASLTLTFSAGVLSLGDAAVVIVTAPDGTAISDGSPVIDGETVVQAVDASVDAGTYLVQWRVVSSDGHPISGEFSYTTSTSAAATPTDAPTPSASTTPEPVPQTSTSTAPASAAHETPEELTSFIVIAVLIFAGLVLVTVLLVIRSARQRTRARDEPESQQ</sequence>
<feature type="transmembrane region" description="Helical" evidence="6">
    <location>
        <begin position="170"/>
        <end position="193"/>
    </location>
</feature>
<feature type="signal peptide" evidence="7">
    <location>
        <begin position="1"/>
        <end position="31"/>
    </location>
</feature>
<dbReference type="InterPro" id="IPR007348">
    <property type="entry name" value="CopC_dom"/>
</dbReference>
<dbReference type="InterPro" id="IPR014755">
    <property type="entry name" value="Cu-Rt/internalin_Ig-like"/>
</dbReference>
<evidence type="ECO:0000256" key="2">
    <source>
        <dbReference type="ARBA" id="ARBA00022723"/>
    </source>
</evidence>
<dbReference type="InterPro" id="IPR032694">
    <property type="entry name" value="CopC/D"/>
</dbReference>
<dbReference type="Proteomes" id="UP000545286">
    <property type="component" value="Unassembled WGS sequence"/>
</dbReference>
<gene>
    <name evidence="9" type="ORF">FHX72_003780</name>
</gene>
<proteinExistence type="predicted"/>
<dbReference type="GO" id="GO:0005886">
    <property type="term" value="C:plasma membrane"/>
    <property type="evidence" value="ECO:0007669"/>
    <property type="project" value="TreeGrafter"/>
</dbReference>
<comment type="subcellular location">
    <subcellularLocation>
        <location evidence="1">Cell envelope</location>
    </subcellularLocation>
</comment>
<dbReference type="GO" id="GO:0046688">
    <property type="term" value="P:response to copper ion"/>
    <property type="evidence" value="ECO:0007669"/>
    <property type="project" value="InterPro"/>
</dbReference>
<evidence type="ECO:0000256" key="5">
    <source>
        <dbReference type="SAM" id="MobiDB-lite"/>
    </source>
</evidence>
<dbReference type="EMBL" id="JACHWJ010000012">
    <property type="protein sequence ID" value="MBB2959611.1"/>
    <property type="molecule type" value="Genomic_DNA"/>
</dbReference>
<evidence type="ECO:0000313" key="9">
    <source>
        <dbReference type="EMBL" id="MBB2959611.1"/>
    </source>
</evidence>
<evidence type="ECO:0000313" key="10">
    <source>
        <dbReference type="Proteomes" id="UP000545286"/>
    </source>
</evidence>
<feature type="region of interest" description="Disordered" evidence="5">
    <location>
        <begin position="123"/>
        <end position="164"/>
    </location>
</feature>
<dbReference type="Gene3D" id="2.60.40.1220">
    <property type="match status" value="1"/>
</dbReference>
<evidence type="ECO:0000256" key="1">
    <source>
        <dbReference type="ARBA" id="ARBA00004196"/>
    </source>
</evidence>
<dbReference type="GO" id="GO:0042597">
    <property type="term" value="C:periplasmic space"/>
    <property type="evidence" value="ECO:0007669"/>
    <property type="project" value="InterPro"/>
</dbReference>
<evidence type="ECO:0000259" key="8">
    <source>
        <dbReference type="Pfam" id="PF04234"/>
    </source>
</evidence>